<feature type="non-terminal residue" evidence="2">
    <location>
        <position position="114"/>
    </location>
</feature>
<comment type="caution">
    <text evidence="2">The sequence shown here is derived from an EMBL/GenBank/DDBJ whole genome shotgun (WGS) entry which is preliminary data.</text>
</comment>
<dbReference type="EMBL" id="JABANM010032425">
    <property type="protein sequence ID" value="KAF4702962.1"/>
    <property type="molecule type" value="Genomic_DNA"/>
</dbReference>
<organism evidence="2 3">
    <name type="scientific">Perkinsus olseni</name>
    <name type="common">Perkinsus atlanticus</name>
    <dbReference type="NCBI Taxonomy" id="32597"/>
    <lineage>
        <taxon>Eukaryota</taxon>
        <taxon>Sar</taxon>
        <taxon>Alveolata</taxon>
        <taxon>Perkinsozoa</taxon>
        <taxon>Perkinsea</taxon>
        <taxon>Perkinsida</taxon>
        <taxon>Perkinsidae</taxon>
        <taxon>Perkinsus</taxon>
    </lineage>
</organism>
<sequence length="114" mass="12144">CGAATVQQYWQRPGRGRKLEAFSQLKHVRPTKPYKFFASGGTAGTSGRAVSSSRGGRPSGAAVVGGQSEAGVGLERTQETTKAPIAAIQKTEAATPYDQSHHHQLEDTQHVIEE</sequence>
<feature type="non-terminal residue" evidence="2">
    <location>
        <position position="1"/>
    </location>
</feature>
<protein>
    <submittedName>
        <fullName evidence="2">Uncharacterized protein</fullName>
    </submittedName>
</protein>
<evidence type="ECO:0000313" key="2">
    <source>
        <dbReference type="EMBL" id="KAF4702962.1"/>
    </source>
</evidence>
<name>A0A7J6Q436_PEROL</name>
<dbReference type="Proteomes" id="UP000574390">
    <property type="component" value="Unassembled WGS sequence"/>
</dbReference>
<feature type="compositionally biased region" description="Low complexity" evidence="1">
    <location>
        <begin position="45"/>
        <end position="62"/>
    </location>
</feature>
<evidence type="ECO:0000256" key="1">
    <source>
        <dbReference type="SAM" id="MobiDB-lite"/>
    </source>
</evidence>
<dbReference type="AlphaFoldDB" id="A0A7J6Q436"/>
<reference evidence="2 3" key="1">
    <citation type="submission" date="2020-04" db="EMBL/GenBank/DDBJ databases">
        <title>Perkinsus olseni comparative genomics.</title>
        <authorList>
            <person name="Bogema D.R."/>
        </authorList>
    </citation>
    <scope>NUCLEOTIDE SEQUENCE [LARGE SCALE GENOMIC DNA]</scope>
    <source>
        <strain evidence="2">ATCC PRA-205</strain>
    </source>
</reference>
<evidence type="ECO:0000313" key="3">
    <source>
        <dbReference type="Proteomes" id="UP000574390"/>
    </source>
</evidence>
<proteinExistence type="predicted"/>
<accession>A0A7J6Q436</accession>
<feature type="compositionally biased region" description="Basic and acidic residues" evidence="1">
    <location>
        <begin position="99"/>
        <end position="114"/>
    </location>
</feature>
<feature type="region of interest" description="Disordered" evidence="1">
    <location>
        <begin position="39"/>
        <end position="114"/>
    </location>
</feature>
<gene>
    <name evidence="2" type="ORF">FOZ62_021684</name>
</gene>